<comment type="caution">
    <text evidence="1">The sequence shown here is derived from an EMBL/GenBank/DDBJ whole genome shotgun (WGS) entry which is preliminary data.</text>
</comment>
<gene>
    <name evidence="1" type="ORF">CWM98_31050</name>
</gene>
<evidence type="ECO:0000313" key="1">
    <source>
        <dbReference type="EMBL" id="PLP39056.1"/>
    </source>
</evidence>
<reference evidence="1 2" key="1">
    <citation type="submission" date="2017-11" db="EMBL/GenBank/DDBJ databases">
        <authorList>
            <person name="Han C.G."/>
        </authorList>
    </citation>
    <scope>NUCLEOTIDE SEQUENCE [LARGE SCALE GENOMIC DNA]</scope>
    <source>
        <strain evidence="1 2">A5</strain>
    </source>
</reference>
<name>A0A2N5A6G9_KLEVA</name>
<dbReference type="EMBL" id="PICB01002330">
    <property type="protein sequence ID" value="PLP39056.1"/>
    <property type="molecule type" value="Genomic_DNA"/>
</dbReference>
<dbReference type="AlphaFoldDB" id="A0A2N5A6G9"/>
<dbReference type="Proteomes" id="UP000234473">
    <property type="component" value="Unassembled WGS sequence"/>
</dbReference>
<protein>
    <submittedName>
        <fullName evidence="1">Sugar ABC transporter substrate-binding protein</fullName>
    </submittedName>
</protein>
<sequence>MSICAENITWKAGKKVIVNNVSLRVSRGETVGLL</sequence>
<feature type="non-terminal residue" evidence="1">
    <location>
        <position position="34"/>
    </location>
</feature>
<accession>A0A2N5A6G9</accession>
<organism evidence="1 2">
    <name type="scientific">Klebsiella variicola</name>
    <dbReference type="NCBI Taxonomy" id="244366"/>
    <lineage>
        <taxon>Bacteria</taxon>
        <taxon>Pseudomonadati</taxon>
        <taxon>Pseudomonadota</taxon>
        <taxon>Gammaproteobacteria</taxon>
        <taxon>Enterobacterales</taxon>
        <taxon>Enterobacteriaceae</taxon>
        <taxon>Klebsiella/Raoultella group</taxon>
        <taxon>Klebsiella</taxon>
        <taxon>Klebsiella pneumoniae complex</taxon>
    </lineage>
</organism>
<reference evidence="1 2" key="2">
    <citation type="submission" date="2018-01" db="EMBL/GenBank/DDBJ databases">
        <title>Genomic study of Klebsiella pneumoniae.</title>
        <authorList>
            <person name="Yang Y."/>
            <person name="Bicalho R."/>
        </authorList>
    </citation>
    <scope>NUCLEOTIDE SEQUENCE [LARGE SCALE GENOMIC DNA]</scope>
    <source>
        <strain evidence="1 2">A5</strain>
    </source>
</reference>
<proteinExistence type="predicted"/>
<evidence type="ECO:0000313" key="2">
    <source>
        <dbReference type="Proteomes" id="UP000234473"/>
    </source>
</evidence>